<gene>
    <name evidence="1" type="ORF">NLG97_g2653</name>
</gene>
<sequence>MRLTTAIIAALVSKACAVDVLQSDDKLINYVDNIEECELSCWRGKTKELGCGVTEFGCVCKNAGSIYIGKATMCAFQACDNAFALQFDMGALCGYYESMQPNGTEVEDAQNRLKERLSNITDAGGNKPATPTNSGGSATKSSSPKGNGESSAAGAVGVSAGFLGTAALLAAFLYKNAGNYELALQGTWDGGPPLKAAFSDWLDSVVAREDKQAVHVPHPPFQRSRCSDSMPFVGGDLPPPARKRRWLDHDDDNDRSRFTLYRADDSVPIQRCAFGSDHSFGNSARKMAVPISKRTRFDEDSEDNHVHNGTDLTPSHRRRISQQSQKQKIQHNIFASTQHRVTKNAAAPCHICHRRPTKKSDLDSFAQCEGCNEQTCFVCIRQCYGRGDMSSVLSEQEALSRSFHMEDADATASTKDSHDLDGWSPTQLQQDRPKQTNTSTQNWAACGHRSVVCSGCCVEKGPEGEVVCLGCLFGDESPETMTF</sequence>
<accession>A0ACC1R3K8</accession>
<proteinExistence type="predicted"/>
<comment type="caution">
    <text evidence="1">The sequence shown here is derived from an EMBL/GenBank/DDBJ whole genome shotgun (WGS) entry which is preliminary data.</text>
</comment>
<dbReference type="Proteomes" id="UP001148737">
    <property type="component" value="Unassembled WGS sequence"/>
</dbReference>
<organism evidence="1 2">
    <name type="scientific">Lecanicillium saksenae</name>
    <dbReference type="NCBI Taxonomy" id="468837"/>
    <lineage>
        <taxon>Eukaryota</taxon>
        <taxon>Fungi</taxon>
        <taxon>Dikarya</taxon>
        <taxon>Ascomycota</taxon>
        <taxon>Pezizomycotina</taxon>
        <taxon>Sordariomycetes</taxon>
        <taxon>Hypocreomycetidae</taxon>
        <taxon>Hypocreales</taxon>
        <taxon>Cordycipitaceae</taxon>
        <taxon>Lecanicillium</taxon>
    </lineage>
</organism>
<name>A0ACC1R3K8_9HYPO</name>
<evidence type="ECO:0000313" key="1">
    <source>
        <dbReference type="EMBL" id="KAJ3496436.1"/>
    </source>
</evidence>
<protein>
    <submittedName>
        <fullName evidence="1">Uncharacterized protein</fullName>
    </submittedName>
</protein>
<reference evidence="1" key="1">
    <citation type="submission" date="2022-07" db="EMBL/GenBank/DDBJ databases">
        <title>Genome Sequence of Lecanicillium saksenae.</title>
        <authorList>
            <person name="Buettner E."/>
        </authorList>
    </citation>
    <scope>NUCLEOTIDE SEQUENCE</scope>
    <source>
        <strain evidence="1">VT-O1</strain>
    </source>
</reference>
<keyword evidence="2" id="KW-1185">Reference proteome</keyword>
<evidence type="ECO:0000313" key="2">
    <source>
        <dbReference type="Proteomes" id="UP001148737"/>
    </source>
</evidence>
<dbReference type="EMBL" id="JANAKD010000190">
    <property type="protein sequence ID" value="KAJ3496436.1"/>
    <property type="molecule type" value="Genomic_DNA"/>
</dbReference>